<dbReference type="InterPro" id="IPR000515">
    <property type="entry name" value="MetI-like"/>
</dbReference>
<feature type="transmembrane region" description="Helical" evidence="9">
    <location>
        <begin position="238"/>
        <end position="257"/>
    </location>
</feature>
<accession>A0A0B0EQT0</accession>
<dbReference type="GO" id="GO:0015833">
    <property type="term" value="P:peptide transport"/>
    <property type="evidence" value="ECO:0007669"/>
    <property type="project" value="UniProtKB-KW"/>
</dbReference>
<keyword evidence="7 9" id="KW-1133">Transmembrane helix</keyword>
<feature type="transmembrane region" description="Helical" evidence="9">
    <location>
        <begin position="213"/>
        <end position="232"/>
    </location>
</feature>
<dbReference type="PROSITE" id="PS50928">
    <property type="entry name" value="ABC_TM1"/>
    <property type="match status" value="1"/>
</dbReference>
<evidence type="ECO:0000313" key="12">
    <source>
        <dbReference type="Proteomes" id="UP000030652"/>
    </source>
</evidence>
<keyword evidence="3" id="KW-1003">Cell membrane</keyword>
<dbReference type="Gene3D" id="1.10.3720.10">
    <property type="entry name" value="MetI-like"/>
    <property type="match status" value="1"/>
</dbReference>
<evidence type="ECO:0000313" key="11">
    <source>
        <dbReference type="EMBL" id="KHE93498.1"/>
    </source>
</evidence>
<feature type="transmembrane region" description="Helical" evidence="9">
    <location>
        <begin position="288"/>
        <end position="309"/>
    </location>
</feature>
<keyword evidence="6" id="KW-0653">Protein transport</keyword>
<evidence type="ECO:0000256" key="1">
    <source>
        <dbReference type="ARBA" id="ARBA00004651"/>
    </source>
</evidence>
<feature type="transmembrane region" description="Helical" evidence="9">
    <location>
        <begin position="178"/>
        <end position="201"/>
    </location>
</feature>
<feature type="transmembrane region" description="Helical" evidence="9">
    <location>
        <begin position="56"/>
        <end position="73"/>
    </location>
</feature>
<evidence type="ECO:0000256" key="5">
    <source>
        <dbReference type="ARBA" id="ARBA00022856"/>
    </source>
</evidence>
<dbReference type="eggNOG" id="COG1173">
    <property type="taxonomic scope" value="Bacteria"/>
</dbReference>
<keyword evidence="8 9" id="KW-0472">Membrane</keyword>
<keyword evidence="4 9" id="KW-0812">Transmembrane</keyword>
<dbReference type="CDD" id="cd06261">
    <property type="entry name" value="TM_PBP2"/>
    <property type="match status" value="1"/>
</dbReference>
<feature type="transmembrane region" description="Helical" evidence="9">
    <location>
        <begin position="344"/>
        <end position="367"/>
    </location>
</feature>
<evidence type="ECO:0000256" key="8">
    <source>
        <dbReference type="ARBA" id="ARBA00023136"/>
    </source>
</evidence>
<evidence type="ECO:0000256" key="2">
    <source>
        <dbReference type="ARBA" id="ARBA00022448"/>
    </source>
</evidence>
<evidence type="ECO:0000256" key="4">
    <source>
        <dbReference type="ARBA" id="ARBA00022692"/>
    </source>
</evidence>
<dbReference type="Pfam" id="PF00528">
    <property type="entry name" value="BPD_transp_1"/>
    <property type="match status" value="1"/>
</dbReference>
<reference evidence="11 12" key="1">
    <citation type="submission" date="2014-10" db="EMBL/GenBank/DDBJ databases">
        <title>Draft genome of anammox bacterium scalindua brodae, obtained using differential coverage binning of sequence data from two enrichment reactors.</title>
        <authorList>
            <person name="Speth D.R."/>
            <person name="Russ L."/>
            <person name="Kartal B."/>
            <person name="Op den Camp H.J."/>
            <person name="Dutilh B.E."/>
            <person name="Jetten M.S."/>
        </authorList>
    </citation>
    <scope>NUCLEOTIDE SEQUENCE [LARGE SCALE GENOMIC DNA]</scope>
    <source>
        <strain evidence="11">RU1</strain>
    </source>
</reference>
<dbReference type="PATRIC" id="fig|237368.3.peg.858"/>
<comment type="caution">
    <text evidence="11">The sequence shown here is derived from an EMBL/GenBank/DDBJ whole genome shotgun (WGS) entry which is preliminary data.</text>
</comment>
<dbReference type="GO" id="GO:0015031">
    <property type="term" value="P:protein transport"/>
    <property type="evidence" value="ECO:0007669"/>
    <property type="project" value="UniProtKB-KW"/>
</dbReference>
<dbReference type="GO" id="GO:0055085">
    <property type="term" value="P:transmembrane transport"/>
    <property type="evidence" value="ECO:0007669"/>
    <property type="project" value="InterPro"/>
</dbReference>
<dbReference type="AlphaFoldDB" id="A0A0B0EQT0"/>
<feature type="domain" description="ABC transmembrane type-1" evidence="10">
    <location>
        <begin position="175"/>
        <end position="367"/>
    </location>
</feature>
<comment type="similarity">
    <text evidence="9">Belongs to the binding-protein-dependent transport system permease family.</text>
</comment>
<dbReference type="InterPro" id="IPR035906">
    <property type="entry name" value="MetI-like_sf"/>
</dbReference>
<evidence type="ECO:0000259" key="10">
    <source>
        <dbReference type="PROSITE" id="PS50928"/>
    </source>
</evidence>
<dbReference type="Proteomes" id="UP000030652">
    <property type="component" value="Unassembled WGS sequence"/>
</dbReference>
<feature type="transmembrane region" description="Helical" evidence="9">
    <location>
        <begin position="17"/>
        <end position="36"/>
    </location>
</feature>
<dbReference type="InterPro" id="IPR050366">
    <property type="entry name" value="BP-dependent_transpt_permease"/>
</dbReference>
<evidence type="ECO:0000256" key="7">
    <source>
        <dbReference type="ARBA" id="ARBA00022989"/>
    </source>
</evidence>
<dbReference type="EMBL" id="JRYO01000056">
    <property type="protein sequence ID" value="KHE93498.1"/>
    <property type="molecule type" value="Genomic_DNA"/>
</dbReference>
<gene>
    <name evidence="11" type="primary">oppC_1</name>
    <name evidence="11" type="ORF">SCABRO_00793</name>
</gene>
<keyword evidence="5" id="KW-0571">Peptide transport</keyword>
<keyword evidence="2 9" id="KW-0813">Transport</keyword>
<proteinExistence type="inferred from homology"/>
<dbReference type="GO" id="GO:0005886">
    <property type="term" value="C:plasma membrane"/>
    <property type="evidence" value="ECO:0007669"/>
    <property type="project" value="UniProtKB-SubCell"/>
</dbReference>
<name>A0A0B0EQT0_9BACT</name>
<comment type="subcellular location">
    <subcellularLocation>
        <location evidence="1 9">Cell membrane</location>
        <topology evidence="1 9">Multi-pass membrane protein</topology>
    </subcellularLocation>
</comment>
<sequence>MFLLTAKTWSESIQYNYSLQNTIATVVSLAIIFSVYKLVKDERGREIWRYIFKRKLAAISFFILCFFVLVGIADSFKWRDPLLDDTGNVSVDLRGKVIYQNGALSILDRLCTGIRTNNEKTYSAPMSDRQFTRDLVQNKRGESVWHQEKLNYPGRHILGTDVVGRDVLYICLKGIRTALIIGGFTTMISIPIALILGVIAGYFGRWPDVSIQFVYSTVGSIPFILIAAAYILIQGASIFNLCLIMGITGWTSLCRLLRGETLKTRELDYVQGAIALGSSRIRILFRHIVPNIFHLVLITSVLGFSHLVLAEAVLSYLKIGVGQSTYSWGNMINQANLELAREPIVWWNLLGAFIFMMALVLPVNLFGDTLRDALDPKMRGQK</sequence>
<dbReference type="PANTHER" id="PTHR43386">
    <property type="entry name" value="OLIGOPEPTIDE TRANSPORT SYSTEM PERMEASE PROTEIN APPC"/>
    <property type="match status" value="1"/>
</dbReference>
<protein>
    <submittedName>
        <fullName evidence="11">Oligopeptide transport system permease protein OppC</fullName>
    </submittedName>
</protein>
<evidence type="ECO:0000256" key="9">
    <source>
        <dbReference type="RuleBase" id="RU363032"/>
    </source>
</evidence>
<organism evidence="11 12">
    <name type="scientific">Candidatus Scalindua brodae</name>
    <dbReference type="NCBI Taxonomy" id="237368"/>
    <lineage>
        <taxon>Bacteria</taxon>
        <taxon>Pseudomonadati</taxon>
        <taxon>Planctomycetota</taxon>
        <taxon>Candidatus Brocadiia</taxon>
        <taxon>Candidatus Brocadiales</taxon>
        <taxon>Candidatus Scalinduaceae</taxon>
        <taxon>Candidatus Scalindua</taxon>
    </lineage>
</organism>
<dbReference type="PANTHER" id="PTHR43386:SF24">
    <property type="entry name" value="OLIGOPEPTIDE TRANSPORT SYSTEM PERMEASE PROTEIN AMID"/>
    <property type="match status" value="1"/>
</dbReference>
<evidence type="ECO:0000256" key="3">
    <source>
        <dbReference type="ARBA" id="ARBA00022475"/>
    </source>
</evidence>
<evidence type="ECO:0000256" key="6">
    <source>
        <dbReference type="ARBA" id="ARBA00022927"/>
    </source>
</evidence>
<dbReference type="SUPFAM" id="SSF161098">
    <property type="entry name" value="MetI-like"/>
    <property type="match status" value="1"/>
</dbReference>